<dbReference type="EMBL" id="KN817585">
    <property type="protein sequence ID" value="KJA18738.1"/>
    <property type="molecule type" value="Genomic_DNA"/>
</dbReference>
<feature type="transmembrane region" description="Helical" evidence="6">
    <location>
        <begin position="12"/>
        <end position="28"/>
    </location>
</feature>
<keyword evidence="5 6" id="KW-0472">Membrane</keyword>
<evidence type="ECO:0000256" key="5">
    <source>
        <dbReference type="ARBA" id="ARBA00023136"/>
    </source>
</evidence>
<evidence type="ECO:0000256" key="4">
    <source>
        <dbReference type="ARBA" id="ARBA00022989"/>
    </source>
</evidence>
<keyword evidence="4 6" id="KW-1133">Transmembrane helix</keyword>
<dbReference type="OMA" id="ACFIICW"/>
<keyword evidence="8" id="KW-1185">Reference proteome</keyword>
<evidence type="ECO:0000313" key="7">
    <source>
        <dbReference type="EMBL" id="KJA18738.1"/>
    </source>
</evidence>
<gene>
    <name evidence="7" type="ORF">HYPSUDRAFT_144584</name>
</gene>
<evidence type="ECO:0000256" key="2">
    <source>
        <dbReference type="ARBA" id="ARBA00009530"/>
    </source>
</evidence>
<evidence type="ECO:0000256" key="6">
    <source>
        <dbReference type="SAM" id="Phobius"/>
    </source>
</evidence>
<dbReference type="GO" id="GO:0016020">
    <property type="term" value="C:membrane"/>
    <property type="evidence" value="ECO:0007669"/>
    <property type="project" value="UniProtKB-SubCell"/>
</dbReference>
<evidence type="ECO:0000313" key="8">
    <source>
        <dbReference type="Proteomes" id="UP000054270"/>
    </source>
</evidence>
<sequence length="54" mass="6059">MTKVVSSNYDVALYFLAIFLPPVSVFFKRGCAADFWINIALSILGWIPGVLHAW</sequence>
<keyword evidence="3 6" id="KW-0812">Transmembrane</keyword>
<dbReference type="STRING" id="945553.A0A0D2M6G4"/>
<reference evidence="8" key="1">
    <citation type="submission" date="2014-04" db="EMBL/GenBank/DDBJ databases">
        <title>Evolutionary Origins and Diversification of the Mycorrhizal Mutualists.</title>
        <authorList>
            <consortium name="DOE Joint Genome Institute"/>
            <consortium name="Mycorrhizal Genomics Consortium"/>
            <person name="Kohler A."/>
            <person name="Kuo A."/>
            <person name="Nagy L.G."/>
            <person name="Floudas D."/>
            <person name="Copeland A."/>
            <person name="Barry K.W."/>
            <person name="Cichocki N."/>
            <person name="Veneault-Fourrey C."/>
            <person name="LaButti K."/>
            <person name="Lindquist E.A."/>
            <person name="Lipzen A."/>
            <person name="Lundell T."/>
            <person name="Morin E."/>
            <person name="Murat C."/>
            <person name="Riley R."/>
            <person name="Ohm R."/>
            <person name="Sun H."/>
            <person name="Tunlid A."/>
            <person name="Henrissat B."/>
            <person name="Grigoriev I.V."/>
            <person name="Hibbett D.S."/>
            <person name="Martin F."/>
        </authorList>
    </citation>
    <scope>NUCLEOTIDE SEQUENCE [LARGE SCALE GENOMIC DNA]</scope>
    <source>
        <strain evidence="8">FD-334 SS-4</strain>
    </source>
</reference>
<comment type="similarity">
    <text evidence="2">Belongs to the UPF0057 (PMP3) family.</text>
</comment>
<protein>
    <submittedName>
        <fullName evidence="7">Uncharacterized protein</fullName>
    </submittedName>
</protein>
<name>A0A0D2M6G4_HYPSF</name>
<feature type="transmembrane region" description="Helical" evidence="6">
    <location>
        <begin position="35"/>
        <end position="53"/>
    </location>
</feature>
<proteinExistence type="inferred from homology"/>
<dbReference type="PANTHER" id="PTHR21659">
    <property type="entry name" value="HYDROPHOBIC PROTEIN RCI2 LOW TEMPERATURE AND SALT RESPONSIVE PROTEIN LTI6 -RELATED"/>
    <property type="match status" value="1"/>
</dbReference>
<dbReference type="AlphaFoldDB" id="A0A0D2M6G4"/>
<dbReference type="Pfam" id="PF01679">
    <property type="entry name" value="Pmp3"/>
    <property type="match status" value="1"/>
</dbReference>
<organism evidence="7 8">
    <name type="scientific">Hypholoma sublateritium (strain FD-334 SS-4)</name>
    <dbReference type="NCBI Taxonomy" id="945553"/>
    <lineage>
        <taxon>Eukaryota</taxon>
        <taxon>Fungi</taxon>
        <taxon>Dikarya</taxon>
        <taxon>Basidiomycota</taxon>
        <taxon>Agaricomycotina</taxon>
        <taxon>Agaricomycetes</taxon>
        <taxon>Agaricomycetidae</taxon>
        <taxon>Agaricales</taxon>
        <taxon>Agaricineae</taxon>
        <taxon>Strophariaceae</taxon>
        <taxon>Hypholoma</taxon>
    </lineage>
</organism>
<comment type="subcellular location">
    <subcellularLocation>
        <location evidence="1">Membrane</location>
    </subcellularLocation>
</comment>
<accession>A0A0D2M6G4</accession>
<dbReference type="PANTHER" id="PTHR21659:SF112">
    <property type="entry name" value="PROTEIN SNA2-RELATED"/>
    <property type="match status" value="1"/>
</dbReference>
<dbReference type="Proteomes" id="UP000054270">
    <property type="component" value="Unassembled WGS sequence"/>
</dbReference>
<dbReference type="InterPro" id="IPR000612">
    <property type="entry name" value="PMP3"/>
</dbReference>
<evidence type="ECO:0000256" key="1">
    <source>
        <dbReference type="ARBA" id="ARBA00004370"/>
    </source>
</evidence>
<evidence type="ECO:0000256" key="3">
    <source>
        <dbReference type="ARBA" id="ARBA00022692"/>
    </source>
</evidence>
<dbReference type="OrthoDB" id="2802411at2759"/>